<evidence type="ECO:0000256" key="1">
    <source>
        <dbReference type="SAM" id="MobiDB-lite"/>
    </source>
</evidence>
<sequence length="223" mass="24576">MSLTKLKIGSYQNATCEGQPKETFIALINPATISRKLSVSLSNQSQPPGRAGSESKYKNTEPETISFDLYLDGTGAIDDDGQTPKKTVTDLVNKFLKVALAFDGKIHEPPYTKINWGTLEFKGRITTCDISYTLFDSDGDPLRAKLGLSFNGASTPDEQNKRENRNSPDLSHTLVVNEGDTLPLMCNKIYKDSTLYVQVARINGLVNFRNLIPGTTLLFPPIK</sequence>
<dbReference type="Proteomes" id="UP000480178">
    <property type="component" value="Chromosome"/>
</dbReference>
<feature type="domain" description="LysM" evidence="2">
    <location>
        <begin position="172"/>
        <end position="219"/>
    </location>
</feature>
<keyword evidence="4" id="KW-1185">Reference proteome</keyword>
<gene>
    <name evidence="3" type="ORF">GXP67_04725</name>
</gene>
<dbReference type="RefSeq" id="WP_162442098.1">
    <property type="nucleotide sequence ID" value="NZ_CP048222.1"/>
</dbReference>
<evidence type="ECO:0000313" key="3">
    <source>
        <dbReference type="EMBL" id="QHT66025.1"/>
    </source>
</evidence>
<name>A0A6C0GDH4_9BACT</name>
<evidence type="ECO:0000259" key="2">
    <source>
        <dbReference type="PROSITE" id="PS51782"/>
    </source>
</evidence>
<dbReference type="Pfam" id="PF19266">
    <property type="entry name" value="CIS_tube"/>
    <property type="match status" value="1"/>
</dbReference>
<dbReference type="AlphaFoldDB" id="A0A6C0GDH4"/>
<organism evidence="3 4">
    <name type="scientific">Rhodocytophaga rosea</name>
    <dbReference type="NCBI Taxonomy" id="2704465"/>
    <lineage>
        <taxon>Bacteria</taxon>
        <taxon>Pseudomonadati</taxon>
        <taxon>Bacteroidota</taxon>
        <taxon>Cytophagia</taxon>
        <taxon>Cytophagales</taxon>
        <taxon>Rhodocytophagaceae</taxon>
        <taxon>Rhodocytophaga</taxon>
    </lineage>
</organism>
<protein>
    <submittedName>
        <fullName evidence="3">Peptidoglycan-binding protein</fullName>
    </submittedName>
</protein>
<dbReference type="KEGG" id="rhoz:GXP67_04725"/>
<proteinExistence type="predicted"/>
<feature type="region of interest" description="Disordered" evidence="1">
    <location>
        <begin position="150"/>
        <end position="171"/>
    </location>
</feature>
<dbReference type="PROSITE" id="PS51782">
    <property type="entry name" value="LYSM"/>
    <property type="match status" value="1"/>
</dbReference>
<reference evidence="3 4" key="1">
    <citation type="submission" date="2020-01" db="EMBL/GenBank/DDBJ databases">
        <authorList>
            <person name="Kim M.K."/>
        </authorList>
    </citation>
    <scope>NUCLEOTIDE SEQUENCE [LARGE SCALE GENOMIC DNA]</scope>
    <source>
        <strain evidence="3 4">172606-1</strain>
    </source>
</reference>
<evidence type="ECO:0000313" key="4">
    <source>
        <dbReference type="Proteomes" id="UP000480178"/>
    </source>
</evidence>
<dbReference type="InterPro" id="IPR018392">
    <property type="entry name" value="LysM"/>
</dbReference>
<dbReference type="EMBL" id="CP048222">
    <property type="protein sequence ID" value="QHT66025.1"/>
    <property type="molecule type" value="Genomic_DNA"/>
</dbReference>
<feature type="region of interest" description="Disordered" evidence="1">
    <location>
        <begin position="39"/>
        <end position="58"/>
    </location>
</feature>
<dbReference type="InterPro" id="IPR045361">
    <property type="entry name" value="CIS_tube_prot_N"/>
</dbReference>
<accession>A0A6C0GDH4</accession>